<comment type="caution">
    <text evidence="2">The sequence shown here is derived from an EMBL/GenBank/DDBJ whole genome shotgun (WGS) entry which is preliminary data.</text>
</comment>
<organism evidence="2 3">
    <name type="scientific">Candidatus Manganitrophus noduliformans</name>
    <dbReference type="NCBI Taxonomy" id="2606439"/>
    <lineage>
        <taxon>Bacteria</taxon>
        <taxon>Pseudomonadati</taxon>
        <taxon>Nitrospirota</taxon>
        <taxon>Nitrospiria</taxon>
        <taxon>Candidatus Troglogloeales</taxon>
        <taxon>Candidatus Manganitrophaceae</taxon>
        <taxon>Candidatus Manganitrophus</taxon>
    </lineage>
</organism>
<proteinExistence type="predicted"/>
<reference evidence="2 3" key="1">
    <citation type="journal article" date="2020" name="Nature">
        <title>Bacterial chemolithoautotrophy via manganese oxidation.</title>
        <authorList>
            <person name="Yu H."/>
            <person name="Leadbetter J.R."/>
        </authorList>
    </citation>
    <scope>NUCLEOTIDE SEQUENCE [LARGE SCALE GENOMIC DNA]</scope>
    <source>
        <strain evidence="2 3">Mn-1</strain>
    </source>
</reference>
<dbReference type="Proteomes" id="UP000534783">
    <property type="component" value="Unassembled WGS sequence"/>
</dbReference>
<dbReference type="InterPro" id="IPR029058">
    <property type="entry name" value="AB_hydrolase_fold"/>
</dbReference>
<dbReference type="Pfam" id="PF12146">
    <property type="entry name" value="Hydrolase_4"/>
    <property type="match status" value="1"/>
</dbReference>
<dbReference type="PRINTS" id="PR00111">
    <property type="entry name" value="ABHYDROLASE"/>
</dbReference>
<dbReference type="SUPFAM" id="SSF53474">
    <property type="entry name" value="alpha/beta-Hydrolases"/>
    <property type="match status" value="1"/>
</dbReference>
<keyword evidence="3" id="KW-1185">Reference proteome</keyword>
<accession>A0A7X6ICA0</accession>
<evidence type="ECO:0000313" key="2">
    <source>
        <dbReference type="EMBL" id="NKE72249.1"/>
    </source>
</evidence>
<feature type="domain" description="Serine aminopeptidase S33" evidence="1">
    <location>
        <begin position="48"/>
        <end position="278"/>
    </location>
</feature>
<name>A0A7X6ICA0_9BACT</name>
<gene>
    <name evidence="2" type="ORF">MNODULE_15980</name>
</gene>
<dbReference type="InterPro" id="IPR000073">
    <property type="entry name" value="AB_hydrolase_1"/>
</dbReference>
<evidence type="ECO:0000259" key="1">
    <source>
        <dbReference type="Pfam" id="PF12146"/>
    </source>
</evidence>
<dbReference type="PANTHER" id="PTHR11614">
    <property type="entry name" value="PHOSPHOLIPASE-RELATED"/>
    <property type="match status" value="1"/>
</dbReference>
<dbReference type="Gene3D" id="3.40.50.1820">
    <property type="entry name" value="alpha/beta hydrolase"/>
    <property type="match status" value="1"/>
</dbReference>
<protein>
    <submittedName>
        <fullName evidence="2">Lysophospholipase</fullName>
    </submittedName>
</protein>
<dbReference type="EMBL" id="VTOW01000003">
    <property type="protein sequence ID" value="NKE72249.1"/>
    <property type="molecule type" value="Genomic_DNA"/>
</dbReference>
<evidence type="ECO:0000313" key="3">
    <source>
        <dbReference type="Proteomes" id="UP000534783"/>
    </source>
</evidence>
<dbReference type="AlphaFoldDB" id="A0A7X6ICA0"/>
<sequence length="297" mass="33339">MMSLRVPSMAVPSNDKTDSVGRIVCKGGTILRDGMTLSFSAVIPDPIEMVLVIVHGLSEHRGRYQRLQLDLAKEGFASYAYDQRGFGESDGSRTHMESYTDMLLDLKRVLDFVRETHPDRKVVILGHSFGGAVSAAFCIDYPNAADGLVLSAPAYDVPALPFRLRFIGVLLNRLLPTRPVRYPSVPDWLSHDPAIGVAFRNDPLVQRAGTPRFYVEFGKMNDHLHQNAWKIVLPTLLLQGSQDRIVFPSGARALFERIGSAKKKILWYEGFYHEVFNEIGRERVIADVVGWLKETVR</sequence>
<dbReference type="InterPro" id="IPR022742">
    <property type="entry name" value="Hydrolase_4"/>
</dbReference>
<dbReference type="InterPro" id="IPR051044">
    <property type="entry name" value="MAG_DAG_Lipase"/>
</dbReference>